<keyword evidence="2" id="KW-0805">Transcription regulation</keyword>
<dbReference type="InterPro" id="IPR005119">
    <property type="entry name" value="LysR_subst-bd"/>
</dbReference>
<dbReference type="InterPro" id="IPR036388">
    <property type="entry name" value="WH-like_DNA-bd_sf"/>
</dbReference>
<dbReference type="PROSITE" id="PS50931">
    <property type="entry name" value="HTH_LYSR"/>
    <property type="match status" value="1"/>
</dbReference>
<sequence length="299" mass="34062">MESRQLLQWYCKVVDLGSFSAAARALDLMPSSLSRAIQQLEAELGTVLMTRSTRRLTLTEAGQVYYRHARSILEALDGARDAVQQLQEVPWGRLRLTAPSQIGPSVLTPLLPMFCARYPRIELEMLYTDRNVDLLEEGYDLALRIQHQRRSTNARYAAEWLAPYLRHVVASPDYLARHGTPQHPSELVNHTCISRTGSEQQHLWTFTVEGKAEDFLLGRHHATDSGVTMMHLAEQGVGIARLGTYLCQELVDKGRLQVILSEYDLPEPWHLVARYPKRPLAAKTRAMIDFLHQQLPLRM</sequence>
<dbReference type="SUPFAM" id="SSF53850">
    <property type="entry name" value="Periplasmic binding protein-like II"/>
    <property type="match status" value="1"/>
</dbReference>
<organism evidence="6 7">
    <name type="scientific">Leeia aquatica</name>
    <dbReference type="NCBI Taxonomy" id="2725557"/>
    <lineage>
        <taxon>Bacteria</taxon>
        <taxon>Pseudomonadati</taxon>
        <taxon>Pseudomonadota</taxon>
        <taxon>Betaproteobacteria</taxon>
        <taxon>Neisseriales</taxon>
        <taxon>Leeiaceae</taxon>
        <taxon>Leeia</taxon>
    </lineage>
</organism>
<dbReference type="CDD" id="cd08422">
    <property type="entry name" value="PBP2_CrgA_like"/>
    <property type="match status" value="1"/>
</dbReference>
<proteinExistence type="inferred from homology"/>
<evidence type="ECO:0000256" key="2">
    <source>
        <dbReference type="ARBA" id="ARBA00023015"/>
    </source>
</evidence>
<protein>
    <submittedName>
        <fullName evidence="6">LysR family transcriptional regulator</fullName>
    </submittedName>
</protein>
<dbReference type="GO" id="GO:0003700">
    <property type="term" value="F:DNA-binding transcription factor activity"/>
    <property type="evidence" value="ECO:0007669"/>
    <property type="project" value="InterPro"/>
</dbReference>
<name>A0A847SL36_9NEIS</name>
<dbReference type="GO" id="GO:0006351">
    <property type="term" value="P:DNA-templated transcription"/>
    <property type="evidence" value="ECO:0007669"/>
    <property type="project" value="TreeGrafter"/>
</dbReference>
<evidence type="ECO:0000256" key="1">
    <source>
        <dbReference type="ARBA" id="ARBA00009437"/>
    </source>
</evidence>
<keyword evidence="4" id="KW-0804">Transcription</keyword>
<dbReference type="FunFam" id="1.10.10.10:FF:000001">
    <property type="entry name" value="LysR family transcriptional regulator"/>
    <property type="match status" value="1"/>
</dbReference>
<evidence type="ECO:0000256" key="4">
    <source>
        <dbReference type="ARBA" id="ARBA00023163"/>
    </source>
</evidence>
<accession>A0A847SL36</accession>
<dbReference type="Proteomes" id="UP000587991">
    <property type="component" value="Unassembled WGS sequence"/>
</dbReference>
<dbReference type="Gene3D" id="3.40.190.290">
    <property type="match status" value="1"/>
</dbReference>
<dbReference type="PANTHER" id="PTHR30537:SF66">
    <property type="entry name" value="IRON-REGULATED VIRULENCE REGULATORY PROTEIN IRGB"/>
    <property type="match status" value="1"/>
</dbReference>
<evidence type="ECO:0000313" key="7">
    <source>
        <dbReference type="Proteomes" id="UP000587991"/>
    </source>
</evidence>
<dbReference type="Gene3D" id="1.10.10.10">
    <property type="entry name" value="Winged helix-like DNA-binding domain superfamily/Winged helix DNA-binding domain"/>
    <property type="match status" value="1"/>
</dbReference>
<comment type="similarity">
    <text evidence="1">Belongs to the LysR transcriptional regulatory family.</text>
</comment>
<dbReference type="PANTHER" id="PTHR30537">
    <property type="entry name" value="HTH-TYPE TRANSCRIPTIONAL REGULATOR"/>
    <property type="match status" value="1"/>
</dbReference>
<evidence type="ECO:0000313" key="6">
    <source>
        <dbReference type="EMBL" id="NLR76642.1"/>
    </source>
</evidence>
<dbReference type="Pfam" id="PF00126">
    <property type="entry name" value="HTH_1"/>
    <property type="match status" value="1"/>
</dbReference>
<dbReference type="InterPro" id="IPR058163">
    <property type="entry name" value="LysR-type_TF_proteobact-type"/>
</dbReference>
<evidence type="ECO:0000259" key="5">
    <source>
        <dbReference type="PROSITE" id="PS50931"/>
    </source>
</evidence>
<keyword evidence="3" id="KW-0238">DNA-binding</keyword>
<reference evidence="6 7" key="1">
    <citation type="submission" date="2020-04" db="EMBL/GenBank/DDBJ databases">
        <title>Draft genome of Leeia sp. IMCC25680.</title>
        <authorList>
            <person name="Song J."/>
            <person name="Cho J.-C."/>
        </authorList>
    </citation>
    <scope>NUCLEOTIDE SEQUENCE [LARGE SCALE GENOMIC DNA]</scope>
    <source>
        <strain evidence="6 7">IMCC25680</strain>
    </source>
</reference>
<dbReference type="EMBL" id="JABAIM010000004">
    <property type="protein sequence ID" value="NLR76642.1"/>
    <property type="molecule type" value="Genomic_DNA"/>
</dbReference>
<evidence type="ECO:0000256" key="3">
    <source>
        <dbReference type="ARBA" id="ARBA00023125"/>
    </source>
</evidence>
<comment type="caution">
    <text evidence="6">The sequence shown here is derived from an EMBL/GenBank/DDBJ whole genome shotgun (WGS) entry which is preliminary data.</text>
</comment>
<dbReference type="InterPro" id="IPR036390">
    <property type="entry name" value="WH_DNA-bd_sf"/>
</dbReference>
<dbReference type="SUPFAM" id="SSF46785">
    <property type="entry name" value="Winged helix' DNA-binding domain"/>
    <property type="match status" value="1"/>
</dbReference>
<dbReference type="RefSeq" id="WP_168878309.1">
    <property type="nucleotide sequence ID" value="NZ_JABAIM010000004.1"/>
</dbReference>
<dbReference type="InterPro" id="IPR000847">
    <property type="entry name" value="LysR_HTH_N"/>
</dbReference>
<dbReference type="AlphaFoldDB" id="A0A847SL36"/>
<dbReference type="GO" id="GO:0043565">
    <property type="term" value="F:sequence-specific DNA binding"/>
    <property type="evidence" value="ECO:0007669"/>
    <property type="project" value="TreeGrafter"/>
</dbReference>
<gene>
    <name evidence="6" type="ORF">HF682_15855</name>
</gene>
<feature type="domain" description="HTH lysR-type" evidence="5">
    <location>
        <begin position="1"/>
        <end position="59"/>
    </location>
</feature>
<dbReference type="Pfam" id="PF03466">
    <property type="entry name" value="LysR_substrate"/>
    <property type="match status" value="1"/>
</dbReference>
<keyword evidence="7" id="KW-1185">Reference proteome</keyword>